<dbReference type="GO" id="GO:0003712">
    <property type="term" value="F:transcription coregulator activity"/>
    <property type="evidence" value="ECO:0007669"/>
    <property type="project" value="TreeGrafter"/>
</dbReference>
<feature type="region of interest" description="Disordered" evidence="8">
    <location>
        <begin position="283"/>
        <end position="472"/>
    </location>
</feature>
<keyword evidence="11" id="KW-1185">Reference proteome</keyword>
<feature type="compositionally biased region" description="Low complexity" evidence="8">
    <location>
        <begin position="331"/>
        <end position="342"/>
    </location>
</feature>
<feature type="compositionally biased region" description="Basic residues" evidence="8">
    <location>
        <begin position="446"/>
        <end position="472"/>
    </location>
</feature>
<evidence type="ECO:0000259" key="9">
    <source>
        <dbReference type="PROSITE" id="PS51726"/>
    </source>
</evidence>
<feature type="region of interest" description="Disordered" evidence="8">
    <location>
        <begin position="495"/>
        <end position="737"/>
    </location>
</feature>
<proteinExistence type="inferred from homology"/>
<feature type="region of interest" description="Disordered" evidence="8">
    <location>
        <begin position="769"/>
        <end position="868"/>
    </location>
</feature>
<feature type="compositionally biased region" description="Low complexity" evidence="8">
    <location>
        <begin position="828"/>
        <end position="842"/>
    </location>
</feature>
<comment type="similarity">
    <text evidence="1 7">Belongs to the MYST (SAS/MOZ) family.</text>
</comment>
<feature type="compositionally biased region" description="Acidic residues" evidence="8">
    <location>
        <begin position="582"/>
        <end position="599"/>
    </location>
</feature>
<feature type="compositionally biased region" description="Acidic residues" evidence="8">
    <location>
        <begin position="86"/>
        <end position="98"/>
    </location>
</feature>
<dbReference type="SUPFAM" id="SSF55729">
    <property type="entry name" value="Acyl-CoA N-acyltransferases (Nat)"/>
    <property type="match status" value="1"/>
</dbReference>
<comment type="subcellular location">
    <subcellularLocation>
        <location evidence="7">Nucleus</location>
    </subcellularLocation>
</comment>
<gene>
    <name evidence="10" type="ORF">A6R68_06965</name>
</gene>
<feature type="compositionally biased region" description="Acidic residues" evidence="8">
    <location>
        <begin position="343"/>
        <end position="353"/>
    </location>
</feature>
<feature type="compositionally biased region" description="Basic and acidic residues" evidence="8">
    <location>
        <begin position="176"/>
        <end position="190"/>
    </location>
</feature>
<feature type="compositionally biased region" description="Basic and acidic residues" evidence="8">
    <location>
        <begin position="99"/>
        <end position="110"/>
    </location>
</feature>
<keyword evidence="4" id="KW-0862">Zinc</keyword>
<evidence type="ECO:0000256" key="6">
    <source>
        <dbReference type="ARBA" id="ARBA00023315"/>
    </source>
</evidence>
<feature type="compositionally biased region" description="Basic and acidic residues" evidence="8">
    <location>
        <begin position="693"/>
        <end position="714"/>
    </location>
</feature>
<dbReference type="GO" id="GO:0003682">
    <property type="term" value="F:chromatin binding"/>
    <property type="evidence" value="ECO:0007669"/>
    <property type="project" value="TreeGrafter"/>
</dbReference>
<dbReference type="InterPro" id="IPR036388">
    <property type="entry name" value="WH-like_DNA-bd_sf"/>
</dbReference>
<evidence type="ECO:0000256" key="5">
    <source>
        <dbReference type="ARBA" id="ARBA00022990"/>
    </source>
</evidence>
<dbReference type="Proteomes" id="UP000092124">
    <property type="component" value="Unassembled WGS sequence"/>
</dbReference>
<feature type="compositionally biased region" description="Acidic residues" evidence="8">
    <location>
        <begin position="365"/>
        <end position="378"/>
    </location>
</feature>
<evidence type="ECO:0000256" key="4">
    <source>
        <dbReference type="ARBA" id="ARBA00022771"/>
    </source>
</evidence>
<comment type="catalytic activity">
    <reaction evidence="7">
        <text>L-lysyl-[protein] + acetyl-CoA = N(6)-acetyl-L-lysyl-[protein] + CoA + H(+)</text>
        <dbReference type="Rhea" id="RHEA:45948"/>
        <dbReference type="Rhea" id="RHEA-COMP:9752"/>
        <dbReference type="Rhea" id="RHEA-COMP:10731"/>
        <dbReference type="ChEBI" id="CHEBI:15378"/>
        <dbReference type="ChEBI" id="CHEBI:29969"/>
        <dbReference type="ChEBI" id="CHEBI:57287"/>
        <dbReference type="ChEBI" id="CHEBI:57288"/>
        <dbReference type="ChEBI" id="CHEBI:61930"/>
        <dbReference type="EC" id="2.3.1.48"/>
    </reaction>
</comment>
<protein>
    <recommendedName>
        <fullName evidence="2 7">Histone acetyltransferase</fullName>
        <ecNumber evidence="2 7">2.3.1.48</ecNumber>
    </recommendedName>
</protein>
<feature type="compositionally biased region" description="Acidic residues" evidence="8">
    <location>
        <begin position="530"/>
        <end position="541"/>
    </location>
</feature>
<dbReference type="GO" id="GO:0006357">
    <property type="term" value="P:regulation of transcription by RNA polymerase II"/>
    <property type="evidence" value="ECO:0007669"/>
    <property type="project" value="TreeGrafter"/>
</dbReference>
<name>A0A1A6GFF0_NEOLE</name>
<dbReference type="GO" id="GO:0008270">
    <property type="term" value="F:zinc ion binding"/>
    <property type="evidence" value="ECO:0007669"/>
    <property type="project" value="UniProtKB-KW"/>
</dbReference>
<comment type="caution">
    <text evidence="10">The sequence shown here is derived from an EMBL/GenBank/DDBJ whole genome shotgun (WGS) entry which is preliminary data.</text>
</comment>
<feature type="compositionally biased region" description="Acidic residues" evidence="8">
    <location>
        <begin position="406"/>
        <end position="418"/>
    </location>
</feature>
<feature type="compositionally biased region" description="Polar residues" evidence="8">
    <location>
        <begin position="434"/>
        <end position="445"/>
    </location>
</feature>
<dbReference type="Gene3D" id="1.10.10.10">
    <property type="entry name" value="Winged helix-like DNA-binding domain superfamily/Winged helix DNA-binding domain"/>
    <property type="match status" value="1"/>
</dbReference>
<feature type="compositionally biased region" description="Polar residues" evidence="8">
    <location>
        <begin position="388"/>
        <end position="401"/>
    </location>
</feature>
<keyword evidence="4" id="KW-0863">Zinc-finger</keyword>
<evidence type="ECO:0000256" key="8">
    <source>
        <dbReference type="SAM" id="MobiDB-lite"/>
    </source>
</evidence>
<keyword evidence="5" id="KW-0007">Acetylation</keyword>
<dbReference type="PROSITE" id="PS51726">
    <property type="entry name" value="MYST_HAT"/>
    <property type="match status" value="1"/>
</dbReference>
<dbReference type="PANTHER" id="PTHR10615">
    <property type="entry name" value="HISTONE ACETYLTRANSFERASE"/>
    <property type="match status" value="1"/>
</dbReference>
<feature type="region of interest" description="Disordered" evidence="8">
    <location>
        <begin position="84"/>
        <end position="237"/>
    </location>
</feature>
<dbReference type="FunFam" id="1.10.10.10:FF:000123">
    <property type="entry name" value="Histone acetyltransferase"/>
    <property type="match status" value="1"/>
</dbReference>
<feature type="compositionally biased region" description="Pro residues" evidence="8">
    <location>
        <begin position="940"/>
        <end position="973"/>
    </location>
</feature>
<dbReference type="OrthoDB" id="787137at2759"/>
<dbReference type="InterPro" id="IPR002717">
    <property type="entry name" value="HAT_MYST-type"/>
</dbReference>
<feature type="compositionally biased region" description="Basic residues" evidence="8">
    <location>
        <begin position="166"/>
        <end position="175"/>
    </location>
</feature>
<organism evidence="10 11">
    <name type="scientific">Neotoma lepida</name>
    <name type="common">Desert woodrat</name>
    <dbReference type="NCBI Taxonomy" id="56216"/>
    <lineage>
        <taxon>Eukaryota</taxon>
        <taxon>Metazoa</taxon>
        <taxon>Chordata</taxon>
        <taxon>Craniata</taxon>
        <taxon>Vertebrata</taxon>
        <taxon>Euteleostomi</taxon>
        <taxon>Mammalia</taxon>
        <taxon>Eutheria</taxon>
        <taxon>Euarchontoglires</taxon>
        <taxon>Glires</taxon>
        <taxon>Rodentia</taxon>
        <taxon>Myomorpha</taxon>
        <taxon>Muroidea</taxon>
        <taxon>Cricetidae</taxon>
        <taxon>Neotominae</taxon>
        <taxon>Neotoma</taxon>
    </lineage>
</organism>
<evidence type="ECO:0000256" key="7">
    <source>
        <dbReference type="RuleBase" id="RU361211"/>
    </source>
</evidence>
<feature type="compositionally biased region" description="Polar residues" evidence="8">
    <location>
        <begin position="850"/>
        <end position="868"/>
    </location>
</feature>
<evidence type="ECO:0000313" key="11">
    <source>
        <dbReference type="Proteomes" id="UP000092124"/>
    </source>
</evidence>
<feature type="compositionally biased region" description="Basic and acidic residues" evidence="8">
    <location>
        <begin position="118"/>
        <end position="141"/>
    </location>
</feature>
<dbReference type="GO" id="GO:0010484">
    <property type="term" value="F:histone H3 acetyltransferase activity"/>
    <property type="evidence" value="ECO:0007669"/>
    <property type="project" value="TreeGrafter"/>
</dbReference>
<dbReference type="GO" id="GO:0005634">
    <property type="term" value="C:nucleus"/>
    <property type="evidence" value="ECO:0007669"/>
    <property type="project" value="UniProtKB-SubCell"/>
</dbReference>
<dbReference type="InterPro" id="IPR050603">
    <property type="entry name" value="MYST_HAT"/>
</dbReference>
<feature type="compositionally biased region" description="Basic and acidic residues" evidence="8">
    <location>
        <begin position="617"/>
        <end position="639"/>
    </location>
</feature>
<dbReference type="PANTHER" id="PTHR10615:SF26">
    <property type="entry name" value="HISTONE ACETYLTRANSFERASE KAT6A"/>
    <property type="match status" value="1"/>
</dbReference>
<feature type="compositionally biased region" description="Basic and acidic residues" evidence="8">
    <location>
        <begin position="652"/>
        <end position="661"/>
    </location>
</feature>
<feature type="region of interest" description="Disordered" evidence="8">
    <location>
        <begin position="934"/>
        <end position="982"/>
    </location>
</feature>
<keyword evidence="6" id="KW-0012">Acyltransferase</keyword>
<dbReference type="GO" id="GO:0070776">
    <property type="term" value="C:MOZ/MORF histone acetyltransferase complex"/>
    <property type="evidence" value="ECO:0007669"/>
    <property type="project" value="TreeGrafter"/>
</dbReference>
<keyword evidence="7" id="KW-0539">Nucleus</keyword>
<accession>A0A1A6GFF0</accession>
<evidence type="ECO:0000256" key="3">
    <source>
        <dbReference type="ARBA" id="ARBA00022679"/>
    </source>
</evidence>
<dbReference type="EMBL" id="LZPO01097180">
    <property type="protein sequence ID" value="OBS64495.1"/>
    <property type="molecule type" value="Genomic_DNA"/>
</dbReference>
<feature type="compositionally biased region" description="Polar residues" evidence="8">
    <location>
        <begin position="802"/>
        <end position="823"/>
    </location>
</feature>
<evidence type="ECO:0000256" key="1">
    <source>
        <dbReference type="ARBA" id="ARBA00010107"/>
    </source>
</evidence>
<dbReference type="EC" id="2.3.1.48" evidence="2 7"/>
<feature type="non-terminal residue" evidence="10">
    <location>
        <position position="1"/>
    </location>
</feature>
<dbReference type="STRING" id="56216.A0A1A6GFF0"/>
<keyword evidence="4" id="KW-0479">Metal-binding</keyword>
<keyword evidence="3" id="KW-0808">Transferase</keyword>
<feature type="compositionally biased region" description="Low complexity" evidence="8">
    <location>
        <begin position="773"/>
        <end position="797"/>
    </location>
</feature>
<evidence type="ECO:0000313" key="10">
    <source>
        <dbReference type="EMBL" id="OBS64495.1"/>
    </source>
</evidence>
<dbReference type="AlphaFoldDB" id="A0A1A6GFF0"/>
<sequence>CLYHQNDKQISIKKLSKLTGVCPQDITSTLHHLRMLDFRSDQFVIIRREKLIQDHMAKLQLNLRPVDVDPECLRWTPVIVSNSVVSEDEEDEADEGDKEEPQGQERELETTVRVGKSVSRENKDQDSSSLIESEKKPEVKELASSSRLSKQALPRDSLPANSQPLRRGRCGRKNRKTQERFGDKDSKVLVDETLSTPQEQYGECEEKSETSQEQYPEIEDQSAASQVQPDGKADIAKGRLSESVELWRGQLKKSPEALKCRVPEGNDRLPCCYSDGDRAVFRGFSESSEEEEEPESPRSNSPPILTKPTLKRKKPILHRRRRVRKRKHHNSSVVTETISETTEVLDEPFEDSDSERPMPRLEPTFEIDEEEEDEDENELFPRGYFHRLSSQDVLRCQTSSKRPSKDEEEEEESDDVDDTPILKPVSLLRKCDVNSASLEPDTSTPMKKKKGWPKGKSRKPIHWKKRPGRKPGFKLNQEILAVSTQECIIEPIVPIKPGRKPRTQENEEIVEVKEDLPLLEERKEEMHTEADEEAEEEEDTTSSDLRAMSPLDSSNSPEAEPKEPEADEEDEKPLEEQRQSEEEPQELEEQEQEEDDEVTAEANQNEDHDADDEDDGHLDSLKTKEPEEQPAREDHKEEPGIQESFLDANMQDSRENIKDKDETEPDSEEEQPSHEASVVSETMPGSEEDHEEDSNTKEELIELKEEEEIPHSELDLETVQAVQSLTQEESSEHEGAYQDCEETLAACQTLQSYTHTDEDPQMSMVEDCHASEHNSPISSIPSHPSQSVRSVSSPSVPALESGYTQISPEQGSLSAPSMQNMETSPMMDVPSVSDHSQQVVDSGFSDLGSIESTTENYENPSSYDSTMGSSICGNNSSQSSCSYGGLSSSSSLTQNSCVVTQQMANMGNSCSMLQQNSVQPATNCNIKSPQTCVVERPPKTEPAPQPPPPQPQQQQQPPPPQQQPQPPPPPQQQPPLSQCSMNNSFTAAPMIMEIPESGSTGNISIYERIPGDFGAGSYSQPSATFSLAKLQQLTNTIMDPHAMPYSHSPAVTSYATSVSLSNTGLAQLAPSHPLAGAPQAQATMTPPPNLASTTMNLTSPLLQCNMSATNIGIPHTQRLQGQMPVKGHISIRSKSAPLPSATAHQQQLYGRSPPAVAMQAGPRALAVQRGMNMGVNLMPTPAYNVNSMNMNTLNAMNSYRMTQPMMNSSYHSNPAYMNQTAQYPMQMQMGMMGSQAYTQQPMQPNPHGNMMYTGPSHHSYMNAAGVPKQSLNGPYMRR</sequence>
<feature type="compositionally biased region" description="Basic residues" evidence="8">
    <location>
        <begin position="309"/>
        <end position="330"/>
    </location>
</feature>
<evidence type="ECO:0000256" key="2">
    <source>
        <dbReference type="ARBA" id="ARBA00013184"/>
    </source>
</evidence>
<feature type="compositionally biased region" description="Basic and acidic residues" evidence="8">
    <location>
        <begin position="502"/>
        <end position="529"/>
    </location>
</feature>
<dbReference type="InterPro" id="IPR016181">
    <property type="entry name" value="Acyl_CoA_acyltransferase"/>
</dbReference>
<reference evidence="10 11" key="1">
    <citation type="submission" date="2016-06" db="EMBL/GenBank/DDBJ databases">
        <title>The Draft Genome Sequence and Annotation of the Desert Woodrat Neotoma lepida.</title>
        <authorList>
            <person name="Campbell M."/>
            <person name="Oakeson K.F."/>
            <person name="Yandell M."/>
            <person name="Halpert J.R."/>
            <person name="Dearing D."/>
        </authorList>
    </citation>
    <scope>NUCLEOTIDE SEQUENCE [LARGE SCALE GENOMIC DNA]</scope>
    <source>
        <strain evidence="10">417</strain>
        <tissue evidence="10">Liver</tissue>
    </source>
</reference>
<feature type="domain" description="MYST-type HAT" evidence="9">
    <location>
        <begin position="1"/>
        <end position="77"/>
    </location>
</feature>